<evidence type="ECO:0000313" key="1">
    <source>
        <dbReference type="EMBL" id="KAI5082024.1"/>
    </source>
</evidence>
<proteinExistence type="predicted"/>
<dbReference type="AlphaFoldDB" id="A0A9D4V9K4"/>
<name>A0A9D4V9K4_ADICA</name>
<evidence type="ECO:0000313" key="2">
    <source>
        <dbReference type="Proteomes" id="UP000886520"/>
    </source>
</evidence>
<gene>
    <name evidence="1" type="ORF">GOP47_0001767</name>
</gene>
<dbReference type="EMBL" id="JABFUD020000003">
    <property type="protein sequence ID" value="KAI5082024.1"/>
    <property type="molecule type" value="Genomic_DNA"/>
</dbReference>
<comment type="caution">
    <text evidence="1">The sequence shown here is derived from an EMBL/GenBank/DDBJ whole genome shotgun (WGS) entry which is preliminary data.</text>
</comment>
<reference evidence="1" key="1">
    <citation type="submission" date="2021-01" db="EMBL/GenBank/DDBJ databases">
        <title>Adiantum capillus-veneris genome.</title>
        <authorList>
            <person name="Fang Y."/>
            <person name="Liao Q."/>
        </authorList>
    </citation>
    <scope>NUCLEOTIDE SEQUENCE</scope>
    <source>
        <strain evidence="1">H3</strain>
        <tissue evidence="1">Leaf</tissue>
    </source>
</reference>
<sequence length="219" mass="25469">MAMVIGTGVLLAWGYNIAHKFWWLVYMNRRRYLFFLQHVFSFRVVSISSSNNSFVLSCLEDGGEFVYGFICTLSTMNPHNTRSNTMERTYSADEIKIIQALRQAIYPEKENIDPEANRDVKDRLISKNAVLAKEIQGTLDSLRQVFGKRDFSSTMHRLTSLDVHFIFKLDECEILKEKKLKRVTVTLMNIGHFQNVQLMIFYTSVFNQKQTYGGLVLLR</sequence>
<organism evidence="1 2">
    <name type="scientific">Adiantum capillus-veneris</name>
    <name type="common">Maidenhair fern</name>
    <dbReference type="NCBI Taxonomy" id="13818"/>
    <lineage>
        <taxon>Eukaryota</taxon>
        <taxon>Viridiplantae</taxon>
        <taxon>Streptophyta</taxon>
        <taxon>Embryophyta</taxon>
        <taxon>Tracheophyta</taxon>
        <taxon>Polypodiopsida</taxon>
        <taxon>Polypodiidae</taxon>
        <taxon>Polypodiales</taxon>
        <taxon>Pteridineae</taxon>
        <taxon>Pteridaceae</taxon>
        <taxon>Vittarioideae</taxon>
        <taxon>Adiantum</taxon>
    </lineage>
</organism>
<keyword evidence="2" id="KW-1185">Reference proteome</keyword>
<accession>A0A9D4V9K4</accession>
<protein>
    <submittedName>
        <fullName evidence="1">Uncharacterized protein</fullName>
    </submittedName>
</protein>
<dbReference type="Proteomes" id="UP000886520">
    <property type="component" value="Chromosome 2"/>
</dbReference>